<dbReference type="HOGENOM" id="CLU_017038_0_1_7"/>
<dbReference type="Gene3D" id="3.40.50.970">
    <property type="match status" value="1"/>
</dbReference>
<dbReference type="KEGG" id="daf:Desaf_3716"/>
<evidence type="ECO:0000259" key="3">
    <source>
        <dbReference type="Pfam" id="PF17147"/>
    </source>
</evidence>
<reference evidence="4 5" key="1">
    <citation type="journal article" date="2011" name="J. Bacteriol.">
        <title>Genome sequence of the mercury-methylating and pleomorphic Desulfovibrio africanus Strain Walvis Bay.</title>
        <authorList>
            <person name="Brown S.D."/>
            <person name="Wall J.D."/>
            <person name="Kucken A.M."/>
            <person name="Gilmour C.C."/>
            <person name="Podar M."/>
            <person name="Brandt C.C."/>
            <person name="Teshima H."/>
            <person name="Detter J.C."/>
            <person name="Han C.S."/>
            <person name="Land M.L."/>
            <person name="Lucas S."/>
            <person name="Han J."/>
            <person name="Pennacchio L."/>
            <person name="Nolan M."/>
            <person name="Pitluck S."/>
            <person name="Woyke T."/>
            <person name="Goodwin L."/>
            <person name="Palumbo A.V."/>
            <person name="Elias D.A."/>
        </authorList>
    </citation>
    <scope>NUCLEOTIDE SEQUENCE [LARGE SCALE GENOMIC DNA]</scope>
    <source>
        <strain evidence="4 5">Walvis Bay</strain>
    </source>
</reference>
<dbReference type="InterPro" id="IPR050722">
    <property type="entry name" value="Pyruvate:ferred/Flavod_OxRd"/>
</dbReference>
<dbReference type="InterPro" id="IPR002880">
    <property type="entry name" value="Pyrv_Fd/Flavodoxin_OxRdtase_N"/>
</dbReference>
<dbReference type="PANTHER" id="PTHR32154:SF14">
    <property type="entry name" value="2-OXOGLUTARATE SYNTHASE SUBUNIT KORA"/>
    <property type="match status" value="1"/>
</dbReference>
<dbReference type="InterPro" id="IPR029061">
    <property type="entry name" value="THDP-binding"/>
</dbReference>
<feature type="domain" description="Pyruvate flavodoxin/ferredoxin oxidoreductase pyrimidine binding" evidence="2">
    <location>
        <begin position="22"/>
        <end position="250"/>
    </location>
</feature>
<dbReference type="NCBIfam" id="NF006412">
    <property type="entry name" value="PRK08659.1"/>
    <property type="match status" value="1"/>
</dbReference>
<keyword evidence="1" id="KW-0560">Oxidoreductase</keyword>
<organism evidence="4 5">
    <name type="scientific">Desulfocurvibacter africanus subsp. africanus str. Walvis Bay</name>
    <dbReference type="NCBI Taxonomy" id="690850"/>
    <lineage>
        <taxon>Bacteria</taxon>
        <taxon>Pseudomonadati</taxon>
        <taxon>Thermodesulfobacteriota</taxon>
        <taxon>Desulfovibrionia</taxon>
        <taxon>Desulfovibrionales</taxon>
        <taxon>Desulfovibrionaceae</taxon>
        <taxon>Desulfocurvibacter</taxon>
    </lineage>
</organism>
<dbReference type="FunFam" id="3.40.50.970:FF:000022">
    <property type="entry name" value="2-oxoglutarate ferredoxin oxidoreductase alpha subunit"/>
    <property type="match status" value="1"/>
</dbReference>
<gene>
    <name evidence="4" type="ORF">Desaf_3716</name>
</gene>
<dbReference type="SUPFAM" id="SSF52922">
    <property type="entry name" value="TK C-terminal domain-like"/>
    <property type="match status" value="1"/>
</dbReference>
<dbReference type="GO" id="GO:0006979">
    <property type="term" value="P:response to oxidative stress"/>
    <property type="evidence" value="ECO:0007669"/>
    <property type="project" value="TreeGrafter"/>
</dbReference>
<dbReference type="Pfam" id="PF17147">
    <property type="entry name" value="PFOR_II"/>
    <property type="match status" value="1"/>
</dbReference>
<dbReference type="Pfam" id="PF01855">
    <property type="entry name" value="POR_N"/>
    <property type="match status" value="1"/>
</dbReference>
<evidence type="ECO:0000313" key="4">
    <source>
        <dbReference type="EMBL" id="EGJ51993.1"/>
    </source>
</evidence>
<evidence type="ECO:0000256" key="1">
    <source>
        <dbReference type="ARBA" id="ARBA00023002"/>
    </source>
</evidence>
<dbReference type="PANTHER" id="PTHR32154">
    <property type="entry name" value="PYRUVATE-FLAVODOXIN OXIDOREDUCTASE-RELATED"/>
    <property type="match status" value="1"/>
</dbReference>
<dbReference type="eggNOG" id="COG0674">
    <property type="taxonomic scope" value="Bacteria"/>
</dbReference>
<protein>
    <submittedName>
        <fullName evidence="4">2-oxoglutarate synthase</fullName>
    </submittedName>
</protein>
<dbReference type="CDD" id="cd07034">
    <property type="entry name" value="TPP_PYR_PFOR_IOR-alpha_like"/>
    <property type="match status" value="1"/>
</dbReference>
<dbReference type="AlphaFoldDB" id="F3YZG4"/>
<dbReference type="InterPro" id="IPR009014">
    <property type="entry name" value="Transketo_C/PFOR_II"/>
</dbReference>
<feature type="domain" description="Pyruvate:ferredoxin oxidoreductase core" evidence="3">
    <location>
        <begin position="282"/>
        <end position="376"/>
    </location>
</feature>
<dbReference type="GO" id="GO:0016491">
    <property type="term" value="F:oxidoreductase activity"/>
    <property type="evidence" value="ECO:0007669"/>
    <property type="project" value="UniProtKB-KW"/>
</dbReference>
<dbReference type="EMBL" id="CP003221">
    <property type="protein sequence ID" value="EGJ51993.1"/>
    <property type="molecule type" value="Genomic_DNA"/>
</dbReference>
<dbReference type="Proteomes" id="UP000007844">
    <property type="component" value="Chromosome"/>
</dbReference>
<dbReference type="SUPFAM" id="SSF52518">
    <property type="entry name" value="Thiamin diphosphate-binding fold (THDP-binding)"/>
    <property type="match status" value="1"/>
</dbReference>
<evidence type="ECO:0000313" key="5">
    <source>
        <dbReference type="Proteomes" id="UP000007844"/>
    </source>
</evidence>
<accession>F3YZG4</accession>
<name>F3YZG4_DESAF</name>
<dbReference type="InterPro" id="IPR033412">
    <property type="entry name" value="PFOR_II"/>
</dbReference>
<sequence>MANAPKRKRTEIFALGNEAVVEGALFAGCSFYAGYPITPSSEVMEIMAARLPRTENGVFIQMEDEIASMGAVIGGSLAGRKAMTATSGPGFSLMQENLGYACMAEVPLVIVNVMRGGPSTGLPTSPAQGDVQQARWGTHGDHPIIVLSAADVPECLEMTITAFNFAEKYRTPVILLLDEITAHTREKITLPHEKDYEIFNRLVPSMPPEWYKPFEETVRGVPPMPPIGSGYRFHVTGLTHDDMGFPTQRPDEVKAIIERLHRKIDQFFYDIQLTQEYDTDDAEIVVIAYGSVARSAQLAVSQARAAGVKAGLLKLKTLFPFPKAPVVTLARKARAIIVPEMNMGQISREVKRVNNGLTRVRTLNRIDGQIITPSQILKAIQQV</sequence>
<dbReference type="Gene3D" id="3.40.50.920">
    <property type="match status" value="1"/>
</dbReference>
<proteinExistence type="predicted"/>
<dbReference type="STRING" id="690850.Desaf_3716"/>
<dbReference type="RefSeq" id="WP_014261597.1">
    <property type="nucleotide sequence ID" value="NC_016629.1"/>
</dbReference>
<keyword evidence="5" id="KW-1185">Reference proteome</keyword>
<evidence type="ECO:0000259" key="2">
    <source>
        <dbReference type="Pfam" id="PF01855"/>
    </source>
</evidence>